<reference evidence="1" key="1">
    <citation type="submission" date="2021-02" db="EMBL/GenBank/DDBJ databases">
        <authorList>
            <consortium name="DOE Joint Genome Institute"/>
            <person name="Ahrendt S."/>
            <person name="Looney B.P."/>
            <person name="Miyauchi S."/>
            <person name="Morin E."/>
            <person name="Drula E."/>
            <person name="Courty P.E."/>
            <person name="Chicoki N."/>
            <person name="Fauchery L."/>
            <person name="Kohler A."/>
            <person name="Kuo A."/>
            <person name="Labutti K."/>
            <person name="Pangilinan J."/>
            <person name="Lipzen A."/>
            <person name="Riley R."/>
            <person name="Andreopoulos W."/>
            <person name="He G."/>
            <person name="Johnson J."/>
            <person name="Barry K.W."/>
            <person name="Grigoriev I.V."/>
            <person name="Nagy L."/>
            <person name="Hibbett D."/>
            <person name="Henrissat B."/>
            <person name="Matheny P.B."/>
            <person name="Labbe J."/>
            <person name="Martin F."/>
        </authorList>
    </citation>
    <scope>NUCLEOTIDE SEQUENCE</scope>
    <source>
        <strain evidence="1">FP105234-sp</strain>
    </source>
</reference>
<comment type="caution">
    <text evidence="1">The sequence shown here is derived from an EMBL/GenBank/DDBJ whole genome shotgun (WGS) entry which is preliminary data.</text>
</comment>
<evidence type="ECO:0000313" key="1">
    <source>
        <dbReference type="EMBL" id="KAI0047693.1"/>
    </source>
</evidence>
<name>A0ACB8RVX3_9AGAM</name>
<evidence type="ECO:0000313" key="2">
    <source>
        <dbReference type="Proteomes" id="UP000814033"/>
    </source>
</evidence>
<sequence length="168" mass="18754">GSVSARARKPDCFRSAAAQLHARCADLELDEGARVRGAITMTLCELQTAQYHSTPMECAPFAGGVAAAELVDVPFAPCVDAISRSAQFWASYSGYLRDIPQLCLAYQKANEQDTARELYRNATLEKVALLRYMNYHLQHDQEMVLHWNTLLSVRLACLHILYNVPPHC</sequence>
<feature type="non-terminal residue" evidence="1">
    <location>
        <position position="1"/>
    </location>
</feature>
<protein>
    <submittedName>
        <fullName evidence="1">Uncharacterized protein</fullName>
    </submittedName>
</protein>
<reference evidence="1" key="2">
    <citation type="journal article" date="2022" name="New Phytol.">
        <title>Evolutionary transition to the ectomycorrhizal habit in the genomes of a hyperdiverse lineage of mushroom-forming fungi.</title>
        <authorList>
            <person name="Looney B."/>
            <person name="Miyauchi S."/>
            <person name="Morin E."/>
            <person name="Drula E."/>
            <person name="Courty P.E."/>
            <person name="Kohler A."/>
            <person name="Kuo A."/>
            <person name="LaButti K."/>
            <person name="Pangilinan J."/>
            <person name="Lipzen A."/>
            <person name="Riley R."/>
            <person name="Andreopoulos W."/>
            <person name="He G."/>
            <person name="Johnson J."/>
            <person name="Nolan M."/>
            <person name="Tritt A."/>
            <person name="Barry K.W."/>
            <person name="Grigoriev I.V."/>
            <person name="Nagy L.G."/>
            <person name="Hibbett D."/>
            <person name="Henrissat B."/>
            <person name="Matheny P.B."/>
            <person name="Labbe J."/>
            <person name="Martin F.M."/>
        </authorList>
    </citation>
    <scope>NUCLEOTIDE SEQUENCE</scope>
    <source>
        <strain evidence="1">FP105234-sp</strain>
    </source>
</reference>
<gene>
    <name evidence="1" type="ORF">FA95DRAFT_1492199</name>
</gene>
<proteinExistence type="predicted"/>
<accession>A0ACB8RVX3</accession>
<dbReference type="EMBL" id="MU275899">
    <property type="protein sequence ID" value="KAI0047693.1"/>
    <property type="molecule type" value="Genomic_DNA"/>
</dbReference>
<keyword evidence="2" id="KW-1185">Reference proteome</keyword>
<dbReference type="Proteomes" id="UP000814033">
    <property type="component" value="Unassembled WGS sequence"/>
</dbReference>
<organism evidence="1 2">
    <name type="scientific">Auriscalpium vulgare</name>
    <dbReference type="NCBI Taxonomy" id="40419"/>
    <lineage>
        <taxon>Eukaryota</taxon>
        <taxon>Fungi</taxon>
        <taxon>Dikarya</taxon>
        <taxon>Basidiomycota</taxon>
        <taxon>Agaricomycotina</taxon>
        <taxon>Agaricomycetes</taxon>
        <taxon>Russulales</taxon>
        <taxon>Auriscalpiaceae</taxon>
        <taxon>Auriscalpium</taxon>
    </lineage>
</organism>